<keyword evidence="1" id="KW-0233">DNA recombination</keyword>
<dbReference type="SUPFAM" id="SSF56349">
    <property type="entry name" value="DNA breaking-rejoining enzymes"/>
    <property type="match status" value="1"/>
</dbReference>
<evidence type="ECO:0000313" key="3">
    <source>
        <dbReference type="Proteomes" id="UP001163255"/>
    </source>
</evidence>
<accession>A0ABY6GWD5</accession>
<organism evidence="2 3">
    <name type="scientific">Endozoicomonas euniceicola</name>
    <dbReference type="NCBI Taxonomy" id="1234143"/>
    <lineage>
        <taxon>Bacteria</taxon>
        <taxon>Pseudomonadati</taxon>
        <taxon>Pseudomonadota</taxon>
        <taxon>Gammaproteobacteria</taxon>
        <taxon>Oceanospirillales</taxon>
        <taxon>Endozoicomonadaceae</taxon>
        <taxon>Endozoicomonas</taxon>
    </lineage>
</organism>
<evidence type="ECO:0008006" key="4">
    <source>
        <dbReference type="Google" id="ProtNLM"/>
    </source>
</evidence>
<proteinExistence type="predicted"/>
<evidence type="ECO:0000256" key="1">
    <source>
        <dbReference type="ARBA" id="ARBA00023172"/>
    </source>
</evidence>
<dbReference type="EMBL" id="CP103300">
    <property type="protein sequence ID" value="UYM17078.1"/>
    <property type="molecule type" value="Genomic_DNA"/>
</dbReference>
<dbReference type="RefSeq" id="WP_262599529.1">
    <property type="nucleotide sequence ID" value="NZ_CP103300.1"/>
</dbReference>
<name>A0ABY6GWD5_9GAMM</name>
<evidence type="ECO:0000313" key="2">
    <source>
        <dbReference type="EMBL" id="UYM17078.1"/>
    </source>
</evidence>
<dbReference type="Proteomes" id="UP001163255">
    <property type="component" value="Chromosome"/>
</dbReference>
<sequence>MKDISKELERLADSETDASRVSSTGVPFNVYYDIWQVTPNKCAYLERINNLVISGLTFDNLIKIRLTLADVVKRCSGSVACNVVNLIARGYFINITLDEIKALIAESRTNKSDVMIKNAKTFFISLSKLYPEHKDLSDYLRSTKIRNQNATPSIYDPENGALTDYEHKSLTESINSFSSNIISEYKENYFKKTLAASSHKFRKKFTRLIYLRLLTLTCRRPIQLYSLKWGDIKLNNSTVRNEFSIQFPKPKVAGEIHFRHIFEEIPIPLNTKCSEELLYFKRFIKQELISNFKANNINIREETLQKNFNFLPILIDCDVFERNSIAKGKLPKNEDEFISILSETSYAFHSINTSYTGFTNGLSEVKSDRGINVLKSLGARRIRHTMGSNLALRGYECIQISNMLGNTPKAAKYYIDLLPDARLEIDNKITALKPLSERFLGKVITETINSNNNIFDKDLKIGESQCTKNCENCLAERPLYCYGCDNFRPIATADHLSIKIKAENILETRRSSGCDEKVLSPIKIAIKDIEATILACKIYLDQRPSLT</sequence>
<dbReference type="InterPro" id="IPR013762">
    <property type="entry name" value="Integrase-like_cat_sf"/>
</dbReference>
<protein>
    <recommendedName>
        <fullName evidence="4">Phage integrase family protein</fullName>
    </recommendedName>
</protein>
<dbReference type="InterPro" id="IPR011010">
    <property type="entry name" value="DNA_brk_join_enz"/>
</dbReference>
<dbReference type="Gene3D" id="1.10.443.10">
    <property type="entry name" value="Intergrase catalytic core"/>
    <property type="match status" value="1"/>
</dbReference>
<keyword evidence="3" id="KW-1185">Reference proteome</keyword>
<gene>
    <name evidence="2" type="ORF">NX720_03885</name>
</gene>
<reference evidence="2" key="1">
    <citation type="submission" date="2022-10" db="EMBL/GenBank/DDBJ databases">
        <title>Completed Genome Sequence of two octocoral isolated bacterium, Endozoicomonas euniceicola EF212T and Endozoicomonas gorgoniicola PS125T.</title>
        <authorList>
            <person name="Chiou Y.-J."/>
            <person name="Chen Y.-H."/>
        </authorList>
    </citation>
    <scope>NUCLEOTIDE SEQUENCE</scope>
    <source>
        <strain evidence="2">EF212</strain>
    </source>
</reference>